<evidence type="ECO:0000259" key="1">
    <source>
        <dbReference type="Pfam" id="PF00534"/>
    </source>
</evidence>
<dbReference type="InterPro" id="IPR028098">
    <property type="entry name" value="Glyco_trans_4-like_N"/>
</dbReference>
<proteinExistence type="predicted"/>
<dbReference type="InterPro" id="IPR050194">
    <property type="entry name" value="Glycosyltransferase_grp1"/>
</dbReference>
<reference evidence="3 4" key="1">
    <citation type="submission" date="2018-05" db="EMBL/GenBank/DDBJ databases">
        <title>Genomic Encyclopedia of Type Strains, Phase IV (KMG-IV): sequencing the most valuable type-strain genomes for metagenomic binning, comparative biology and taxonomic classification.</title>
        <authorList>
            <person name="Goeker M."/>
        </authorList>
    </citation>
    <scope>NUCLEOTIDE SEQUENCE [LARGE SCALE GENOMIC DNA]</scope>
    <source>
        <strain evidence="3 4">DSM 28556</strain>
    </source>
</reference>
<feature type="domain" description="Glycosyltransferase subfamily 4-like N-terminal" evidence="2">
    <location>
        <begin position="14"/>
        <end position="176"/>
    </location>
</feature>
<comment type="caution">
    <text evidence="3">The sequence shown here is derived from an EMBL/GenBank/DDBJ whole genome shotgun (WGS) entry which is preliminary data.</text>
</comment>
<dbReference type="GO" id="GO:0016758">
    <property type="term" value="F:hexosyltransferase activity"/>
    <property type="evidence" value="ECO:0007669"/>
    <property type="project" value="TreeGrafter"/>
</dbReference>
<protein>
    <submittedName>
        <fullName evidence="3">Glycosyltransferase involved in cell wall biosynthesis</fullName>
    </submittedName>
</protein>
<dbReference type="SUPFAM" id="SSF53756">
    <property type="entry name" value="UDP-Glycosyltransferase/glycogen phosphorylase"/>
    <property type="match status" value="1"/>
</dbReference>
<organism evidence="3 4">
    <name type="scientific">Pseudogracilibacillus auburnensis</name>
    <dbReference type="NCBI Taxonomy" id="1494959"/>
    <lineage>
        <taxon>Bacteria</taxon>
        <taxon>Bacillati</taxon>
        <taxon>Bacillota</taxon>
        <taxon>Bacilli</taxon>
        <taxon>Bacillales</taxon>
        <taxon>Bacillaceae</taxon>
        <taxon>Pseudogracilibacillus</taxon>
    </lineage>
</organism>
<keyword evidence="3" id="KW-0808">Transferase</keyword>
<dbReference type="OrthoDB" id="9802525at2"/>
<gene>
    <name evidence="3" type="ORF">DFR56_101178</name>
</gene>
<keyword evidence="4" id="KW-1185">Reference proteome</keyword>
<dbReference type="Gene3D" id="3.40.50.2000">
    <property type="entry name" value="Glycogen Phosphorylase B"/>
    <property type="match status" value="2"/>
</dbReference>
<accession>A0A2V3W7G8</accession>
<evidence type="ECO:0000259" key="2">
    <source>
        <dbReference type="Pfam" id="PF13439"/>
    </source>
</evidence>
<dbReference type="Pfam" id="PF00534">
    <property type="entry name" value="Glycos_transf_1"/>
    <property type="match status" value="1"/>
</dbReference>
<feature type="domain" description="Glycosyl transferase family 1" evidence="1">
    <location>
        <begin position="187"/>
        <end position="348"/>
    </location>
</feature>
<evidence type="ECO:0000313" key="3">
    <source>
        <dbReference type="EMBL" id="PXW90267.1"/>
    </source>
</evidence>
<sequence>MKIAIFTDTFIPEVNGVARTLKRFTDYLEENKIEYRVFAPKSSNKNIFTTHVHSITSFPFFLYPECRVALPNLLQLRDEIQRFNPDIIHVATPFNMGLSGLHLAKKLAIPVVGSYHTDFDKYLTYYELHFLSEMLWKYMRWFHHPFRKVFVPSSDTLNRLKSRGFSNLSIWPRGIDRTIFHPHYDEQTVRNVYQIEEKYILTYVGRIAMEKDVLLLPEIANMLPNNIKNDVHWLIVGDGPLKKDLGKMAPPNMTLTGFVEGINLANIYAASDVFVFPSPSETFGNVVLESLACGTPVIGANAGGVKTIIQNGITGILCTEKDITEFVHAITSLLGREQTRKIMGENGKIHAQAQSWDTIFNNLLLEYEEALEIESFQELA</sequence>
<dbReference type="PANTHER" id="PTHR45947">
    <property type="entry name" value="SULFOQUINOVOSYL TRANSFERASE SQD2"/>
    <property type="match status" value="1"/>
</dbReference>
<dbReference type="Pfam" id="PF13439">
    <property type="entry name" value="Glyco_transf_4"/>
    <property type="match status" value="1"/>
</dbReference>
<dbReference type="PANTHER" id="PTHR45947:SF3">
    <property type="entry name" value="SULFOQUINOVOSYL TRANSFERASE SQD2"/>
    <property type="match status" value="1"/>
</dbReference>
<dbReference type="CDD" id="cd03814">
    <property type="entry name" value="GT4-like"/>
    <property type="match status" value="1"/>
</dbReference>
<dbReference type="Proteomes" id="UP000247978">
    <property type="component" value="Unassembled WGS sequence"/>
</dbReference>
<dbReference type="AlphaFoldDB" id="A0A2V3W7G8"/>
<evidence type="ECO:0000313" key="4">
    <source>
        <dbReference type="Proteomes" id="UP000247978"/>
    </source>
</evidence>
<dbReference type="InterPro" id="IPR001296">
    <property type="entry name" value="Glyco_trans_1"/>
</dbReference>
<dbReference type="EMBL" id="QJJQ01000001">
    <property type="protein sequence ID" value="PXW90267.1"/>
    <property type="molecule type" value="Genomic_DNA"/>
</dbReference>
<dbReference type="RefSeq" id="WP_110393541.1">
    <property type="nucleotide sequence ID" value="NZ_JBHUHB010000001.1"/>
</dbReference>
<name>A0A2V3W7G8_9BACI</name>